<comment type="caution">
    <text evidence="1">The sequence shown here is derived from an EMBL/GenBank/DDBJ whole genome shotgun (WGS) entry which is preliminary data.</text>
</comment>
<dbReference type="AlphaFoldDB" id="A0A7W5A7G7"/>
<sequence>MRNRVAVLEAIGSPEKRIRTPAAEFVEGNHQTLALVVRAAE</sequence>
<accession>A0A7W5A7G7</accession>
<name>A0A7W5A7G7_9ACTN</name>
<evidence type="ECO:0000313" key="2">
    <source>
        <dbReference type="Proteomes" id="UP000577707"/>
    </source>
</evidence>
<proteinExistence type="predicted"/>
<reference evidence="1 2" key="1">
    <citation type="submission" date="2020-08" db="EMBL/GenBank/DDBJ databases">
        <title>Genomic Encyclopedia of Type Strains, Phase III (KMG-III): the genomes of soil and plant-associated and newly described type strains.</title>
        <authorList>
            <person name="Whitman W."/>
        </authorList>
    </citation>
    <scope>NUCLEOTIDE SEQUENCE [LARGE SCALE GENOMIC DNA]</scope>
    <source>
        <strain evidence="1 2">CECT 3302</strain>
    </source>
</reference>
<evidence type="ECO:0000313" key="1">
    <source>
        <dbReference type="EMBL" id="MBB3090982.1"/>
    </source>
</evidence>
<dbReference type="EMBL" id="JACHXG010000008">
    <property type="protein sequence ID" value="MBB3090982.1"/>
    <property type="molecule type" value="Genomic_DNA"/>
</dbReference>
<dbReference type="Proteomes" id="UP000577707">
    <property type="component" value="Unassembled WGS sequence"/>
</dbReference>
<keyword evidence="2" id="KW-1185">Reference proteome</keyword>
<gene>
    <name evidence="1" type="ORF">FHS12_003944</name>
</gene>
<protein>
    <submittedName>
        <fullName evidence="1">Uncharacterized protein</fullName>
    </submittedName>
</protein>
<organism evidence="1 2">
    <name type="scientific">Nocardioides albus</name>
    <dbReference type="NCBI Taxonomy" id="1841"/>
    <lineage>
        <taxon>Bacteria</taxon>
        <taxon>Bacillati</taxon>
        <taxon>Actinomycetota</taxon>
        <taxon>Actinomycetes</taxon>
        <taxon>Propionibacteriales</taxon>
        <taxon>Nocardioidaceae</taxon>
        <taxon>Nocardioides</taxon>
    </lineage>
</organism>